<accession>A0A4R8W7D8</accession>
<dbReference type="PANTHER" id="PTHR43433">
    <property type="entry name" value="HYDROLASE, ALPHA/BETA FOLD FAMILY PROTEIN"/>
    <property type="match status" value="1"/>
</dbReference>
<name>A0A4R8W7D8_9MICO</name>
<dbReference type="SUPFAM" id="SSF53474">
    <property type="entry name" value="alpha/beta-Hydrolases"/>
    <property type="match status" value="1"/>
</dbReference>
<dbReference type="RefSeq" id="WP_134454081.1">
    <property type="nucleotide sequence ID" value="NZ_SOFL01000036.1"/>
</dbReference>
<dbReference type="GO" id="GO:0004806">
    <property type="term" value="F:triacylglycerol lipase activity"/>
    <property type="evidence" value="ECO:0007669"/>
    <property type="project" value="TreeGrafter"/>
</dbReference>
<evidence type="ECO:0000259" key="1">
    <source>
        <dbReference type="Pfam" id="PF00561"/>
    </source>
</evidence>
<evidence type="ECO:0000313" key="2">
    <source>
        <dbReference type="EMBL" id="TFC01103.1"/>
    </source>
</evidence>
<proteinExistence type="predicted"/>
<feature type="domain" description="AB hydrolase-1" evidence="1">
    <location>
        <begin position="51"/>
        <end position="146"/>
    </location>
</feature>
<dbReference type="Gene3D" id="3.40.50.1820">
    <property type="entry name" value="alpha/beta hydrolase"/>
    <property type="match status" value="1"/>
</dbReference>
<dbReference type="GO" id="GO:0046503">
    <property type="term" value="P:glycerolipid catabolic process"/>
    <property type="evidence" value="ECO:0007669"/>
    <property type="project" value="TreeGrafter"/>
</dbReference>
<evidence type="ECO:0000313" key="3">
    <source>
        <dbReference type="Proteomes" id="UP000297907"/>
    </source>
</evidence>
<dbReference type="PANTHER" id="PTHR43433:SF5">
    <property type="entry name" value="AB HYDROLASE-1 DOMAIN-CONTAINING PROTEIN"/>
    <property type="match status" value="1"/>
</dbReference>
<protein>
    <submittedName>
        <fullName evidence="2">Alpha/beta hydrolase</fullName>
    </submittedName>
</protein>
<dbReference type="OrthoDB" id="7958481at2"/>
<dbReference type="AlphaFoldDB" id="A0A4R8W7D8"/>
<gene>
    <name evidence="2" type="ORF">E3O42_11620</name>
</gene>
<dbReference type="EMBL" id="SOFL01000036">
    <property type="protein sequence ID" value="TFC01103.1"/>
    <property type="molecule type" value="Genomic_DNA"/>
</dbReference>
<dbReference type="Pfam" id="PF00561">
    <property type="entry name" value="Abhydrolase_1"/>
    <property type="match status" value="1"/>
</dbReference>
<comment type="caution">
    <text evidence="2">The sequence shown here is derived from an EMBL/GenBank/DDBJ whole genome shotgun (WGS) entry which is preliminary data.</text>
</comment>
<reference evidence="2 3" key="1">
    <citation type="submission" date="2019-03" db="EMBL/GenBank/DDBJ databases">
        <title>Genomics of glacier-inhabiting Cryobacterium strains.</title>
        <authorList>
            <person name="Liu Q."/>
            <person name="Xin Y.-H."/>
        </authorList>
    </citation>
    <scope>NUCLEOTIDE SEQUENCE [LARGE SCALE GENOMIC DNA]</scope>
    <source>
        <strain evidence="2 3">RHLS22-1</strain>
    </source>
</reference>
<dbReference type="Proteomes" id="UP000297907">
    <property type="component" value="Unassembled WGS sequence"/>
</dbReference>
<dbReference type="InterPro" id="IPR000073">
    <property type="entry name" value="AB_hydrolase_1"/>
</dbReference>
<dbReference type="InterPro" id="IPR029058">
    <property type="entry name" value="AB_hydrolase_fold"/>
</dbReference>
<sequence>MAPDEYPGNQSPGNPFAIPGSEAPVVGVFDVGGCRLYAEVRTAASPPGRALLIIGAASDDAEMFRPIAERLAAVTRFTVVTYDPRGTRRSGRNGWPCDSARHADDAATLLHRLGLVPAAVFGASAGGIVALQLALLHPSLVRQVLVYEPGYFRLTEAGSALLTRGTDAARKHLVSHPQDWTGAMTRVATEAAPGLLDAPTGLEWYTERGAALAENFLRDDLPRTGESIPGEALAASDADIRFVFGADSAPAFREIAQELTRLRRRPGSDDPGEPDRIAGAGHVAYFTPEPVAGYIRRRLAG</sequence>
<keyword evidence="2" id="KW-0378">Hydrolase</keyword>
<organism evidence="2 3">
    <name type="scientific">Cryobacterium adonitolivorans</name>
    <dbReference type="NCBI Taxonomy" id="1259189"/>
    <lineage>
        <taxon>Bacteria</taxon>
        <taxon>Bacillati</taxon>
        <taxon>Actinomycetota</taxon>
        <taxon>Actinomycetes</taxon>
        <taxon>Micrococcales</taxon>
        <taxon>Microbacteriaceae</taxon>
        <taxon>Cryobacterium</taxon>
    </lineage>
</organism>
<dbReference type="InterPro" id="IPR050471">
    <property type="entry name" value="AB_hydrolase"/>
</dbReference>
<keyword evidence="3" id="KW-1185">Reference proteome</keyword>